<keyword evidence="1" id="KW-0175">Coiled coil</keyword>
<organism evidence="2">
    <name type="scientific">bioreactor metagenome</name>
    <dbReference type="NCBI Taxonomy" id="1076179"/>
    <lineage>
        <taxon>unclassified sequences</taxon>
        <taxon>metagenomes</taxon>
        <taxon>ecological metagenomes</taxon>
    </lineage>
</organism>
<proteinExistence type="predicted"/>
<feature type="coiled-coil region" evidence="1">
    <location>
        <begin position="34"/>
        <end position="61"/>
    </location>
</feature>
<dbReference type="EMBL" id="VSSQ01010329">
    <property type="protein sequence ID" value="MPM44046.1"/>
    <property type="molecule type" value="Genomic_DNA"/>
</dbReference>
<comment type="caution">
    <text evidence="2">The sequence shown here is derived from an EMBL/GenBank/DDBJ whole genome shotgun (WGS) entry which is preliminary data.</text>
</comment>
<dbReference type="AlphaFoldDB" id="A0A644ZTH5"/>
<protein>
    <submittedName>
        <fullName evidence="2">Uncharacterized protein</fullName>
    </submittedName>
</protein>
<accession>A0A644ZTH5</accession>
<name>A0A644ZTH5_9ZZZZ</name>
<gene>
    <name evidence="2" type="ORF">SDC9_90724</name>
</gene>
<evidence type="ECO:0000256" key="1">
    <source>
        <dbReference type="SAM" id="Coils"/>
    </source>
</evidence>
<evidence type="ECO:0000313" key="2">
    <source>
        <dbReference type="EMBL" id="MPM44046.1"/>
    </source>
</evidence>
<sequence length="96" mass="10731">MPITINMENCNFYDCASVIRYNYEISQTKQELSQQQQDRDHKELLDALEKLKAAIQENNKTSVKKVVTDFAVQFSSNLFASVAGAALKGLVGGFLL</sequence>
<reference evidence="2" key="1">
    <citation type="submission" date="2019-08" db="EMBL/GenBank/DDBJ databases">
        <authorList>
            <person name="Kucharzyk K."/>
            <person name="Murdoch R.W."/>
            <person name="Higgins S."/>
            <person name="Loffler F."/>
        </authorList>
    </citation>
    <scope>NUCLEOTIDE SEQUENCE</scope>
</reference>